<dbReference type="EMBL" id="JARBHB010000001">
    <property type="protein sequence ID" value="KAJ8894712.1"/>
    <property type="molecule type" value="Genomic_DNA"/>
</dbReference>
<gene>
    <name evidence="2" type="ORF">PR048_000019</name>
</gene>
<reference evidence="2 3" key="1">
    <citation type="submission" date="2023-02" db="EMBL/GenBank/DDBJ databases">
        <title>LHISI_Scaffold_Assembly.</title>
        <authorList>
            <person name="Stuart O.P."/>
            <person name="Cleave R."/>
            <person name="Magrath M.J.L."/>
            <person name="Mikheyev A.S."/>
        </authorList>
    </citation>
    <scope>NUCLEOTIDE SEQUENCE [LARGE SCALE GENOMIC DNA]</scope>
    <source>
        <strain evidence="2">Daus_M_001</strain>
        <tissue evidence="2">Leg muscle</tissue>
    </source>
</reference>
<protein>
    <recommendedName>
        <fullName evidence="1">HAT C-terminal dimerisation domain-containing protein</fullName>
    </recommendedName>
</protein>
<evidence type="ECO:0000313" key="2">
    <source>
        <dbReference type="EMBL" id="KAJ8894712.1"/>
    </source>
</evidence>
<dbReference type="InterPro" id="IPR012337">
    <property type="entry name" value="RNaseH-like_sf"/>
</dbReference>
<comment type="caution">
    <text evidence="2">The sequence shown here is derived from an EMBL/GenBank/DDBJ whole genome shotgun (WGS) entry which is preliminary data.</text>
</comment>
<evidence type="ECO:0000313" key="3">
    <source>
        <dbReference type="Proteomes" id="UP001159363"/>
    </source>
</evidence>
<name>A0ABQ9IE13_9NEOP</name>
<dbReference type="Proteomes" id="UP001159363">
    <property type="component" value="Chromosome 1"/>
</dbReference>
<dbReference type="SUPFAM" id="SSF53098">
    <property type="entry name" value="Ribonuclease H-like"/>
    <property type="match status" value="1"/>
</dbReference>
<dbReference type="Pfam" id="PF05699">
    <property type="entry name" value="Dimer_Tnp_hAT"/>
    <property type="match status" value="1"/>
</dbReference>
<keyword evidence="3" id="KW-1185">Reference proteome</keyword>
<feature type="domain" description="HAT C-terminal dimerisation" evidence="1">
    <location>
        <begin position="24"/>
        <end position="72"/>
    </location>
</feature>
<sequence>MLSIYSNIINKASIPSAYMCPEAEFEMYLTEPPISINSNPLQHWKTSAYTRLRKAAQKYLSSPAESVASDRLKFSWLDIFQGKEFLEH</sequence>
<dbReference type="InterPro" id="IPR008906">
    <property type="entry name" value="HATC_C_dom"/>
</dbReference>
<evidence type="ECO:0000259" key="1">
    <source>
        <dbReference type="Pfam" id="PF05699"/>
    </source>
</evidence>
<organism evidence="2 3">
    <name type="scientific">Dryococelus australis</name>
    <dbReference type="NCBI Taxonomy" id="614101"/>
    <lineage>
        <taxon>Eukaryota</taxon>
        <taxon>Metazoa</taxon>
        <taxon>Ecdysozoa</taxon>
        <taxon>Arthropoda</taxon>
        <taxon>Hexapoda</taxon>
        <taxon>Insecta</taxon>
        <taxon>Pterygota</taxon>
        <taxon>Neoptera</taxon>
        <taxon>Polyneoptera</taxon>
        <taxon>Phasmatodea</taxon>
        <taxon>Verophasmatodea</taxon>
        <taxon>Anareolatae</taxon>
        <taxon>Phasmatidae</taxon>
        <taxon>Eurycanthinae</taxon>
        <taxon>Dryococelus</taxon>
    </lineage>
</organism>
<accession>A0ABQ9IE13</accession>
<proteinExistence type="predicted"/>